<dbReference type="PANTHER" id="PTHR12265">
    <property type="entry name" value="TRANSMEMBRANE PROTEIN 53"/>
    <property type="match status" value="1"/>
</dbReference>
<dbReference type="Pfam" id="PF05705">
    <property type="entry name" value="DUF829"/>
    <property type="match status" value="2"/>
</dbReference>
<evidence type="ECO:0000256" key="6">
    <source>
        <dbReference type="ARBA" id="ARBA00037847"/>
    </source>
</evidence>
<evidence type="ECO:0000256" key="2">
    <source>
        <dbReference type="ARBA" id="ARBA00022692"/>
    </source>
</evidence>
<proteinExistence type="predicted"/>
<evidence type="ECO:0000256" key="4">
    <source>
        <dbReference type="ARBA" id="ARBA00023136"/>
    </source>
</evidence>
<dbReference type="Proteomes" id="UP000886523">
    <property type="component" value="Unassembled WGS sequence"/>
</dbReference>
<keyword evidence="3" id="KW-1133">Transmembrane helix</keyword>
<keyword evidence="2" id="KW-0812">Transmembrane</keyword>
<gene>
    <name evidence="7" type="ORF">BS47DRAFT_1340739</name>
</gene>
<keyword evidence="5" id="KW-0539">Nucleus</keyword>
<evidence type="ECO:0000313" key="7">
    <source>
        <dbReference type="EMBL" id="KAF9516594.1"/>
    </source>
</evidence>
<keyword evidence="8" id="KW-1185">Reference proteome</keyword>
<comment type="caution">
    <text evidence="7">The sequence shown here is derived from an EMBL/GenBank/DDBJ whole genome shotgun (WGS) entry which is preliminary data.</text>
</comment>
<evidence type="ECO:0000256" key="1">
    <source>
        <dbReference type="ARBA" id="ARBA00004126"/>
    </source>
</evidence>
<organism evidence="7 8">
    <name type="scientific">Hydnum rufescens UP504</name>
    <dbReference type="NCBI Taxonomy" id="1448309"/>
    <lineage>
        <taxon>Eukaryota</taxon>
        <taxon>Fungi</taxon>
        <taxon>Dikarya</taxon>
        <taxon>Basidiomycota</taxon>
        <taxon>Agaricomycotina</taxon>
        <taxon>Agaricomycetes</taxon>
        <taxon>Cantharellales</taxon>
        <taxon>Hydnaceae</taxon>
        <taxon>Hydnum</taxon>
    </lineage>
</organism>
<reference evidence="7" key="1">
    <citation type="journal article" date="2020" name="Nat. Commun.">
        <title>Large-scale genome sequencing of mycorrhizal fungi provides insights into the early evolution of symbiotic traits.</title>
        <authorList>
            <person name="Miyauchi S."/>
            <person name="Kiss E."/>
            <person name="Kuo A."/>
            <person name="Drula E."/>
            <person name="Kohler A."/>
            <person name="Sanchez-Garcia M."/>
            <person name="Morin E."/>
            <person name="Andreopoulos B."/>
            <person name="Barry K.W."/>
            <person name="Bonito G."/>
            <person name="Buee M."/>
            <person name="Carver A."/>
            <person name="Chen C."/>
            <person name="Cichocki N."/>
            <person name="Clum A."/>
            <person name="Culley D."/>
            <person name="Crous P.W."/>
            <person name="Fauchery L."/>
            <person name="Girlanda M."/>
            <person name="Hayes R.D."/>
            <person name="Keri Z."/>
            <person name="LaButti K."/>
            <person name="Lipzen A."/>
            <person name="Lombard V."/>
            <person name="Magnuson J."/>
            <person name="Maillard F."/>
            <person name="Murat C."/>
            <person name="Nolan M."/>
            <person name="Ohm R.A."/>
            <person name="Pangilinan J."/>
            <person name="Pereira M.F."/>
            <person name="Perotto S."/>
            <person name="Peter M."/>
            <person name="Pfister S."/>
            <person name="Riley R."/>
            <person name="Sitrit Y."/>
            <person name="Stielow J.B."/>
            <person name="Szollosi G."/>
            <person name="Zifcakova L."/>
            <person name="Stursova M."/>
            <person name="Spatafora J.W."/>
            <person name="Tedersoo L."/>
            <person name="Vaario L.M."/>
            <person name="Yamada A."/>
            <person name="Yan M."/>
            <person name="Wang P."/>
            <person name="Xu J."/>
            <person name="Bruns T."/>
            <person name="Baldrian P."/>
            <person name="Vilgalys R."/>
            <person name="Dunand C."/>
            <person name="Henrissat B."/>
            <person name="Grigoriev I.V."/>
            <person name="Hibbett D."/>
            <person name="Nagy L.G."/>
            <person name="Martin F.M."/>
        </authorList>
    </citation>
    <scope>NUCLEOTIDE SEQUENCE</scope>
    <source>
        <strain evidence="7">UP504</strain>
    </source>
</reference>
<evidence type="ECO:0000313" key="8">
    <source>
        <dbReference type="Proteomes" id="UP000886523"/>
    </source>
</evidence>
<accession>A0A9P6DZ28</accession>
<comment type="subcellular location">
    <subcellularLocation>
        <location evidence="6">Endomembrane system</location>
        <topology evidence="6">Single-pass membrane protein</topology>
    </subcellularLocation>
    <subcellularLocation>
        <location evidence="1">Nucleus membrane</location>
    </subcellularLocation>
</comment>
<dbReference type="AlphaFoldDB" id="A0A9P6DZ28"/>
<name>A0A9P6DZ28_9AGAM</name>
<dbReference type="EMBL" id="MU128938">
    <property type="protein sequence ID" value="KAF9516594.1"/>
    <property type="molecule type" value="Genomic_DNA"/>
</dbReference>
<protein>
    <submittedName>
        <fullName evidence="7">Uncharacterized protein</fullName>
    </submittedName>
</protein>
<dbReference type="OrthoDB" id="77878at2759"/>
<keyword evidence="4" id="KW-0472">Membrane</keyword>
<sequence length="263" mass="29468">MGARQLARRFVPLNPTASLSVANPSRIADTNGPPKVILVFAWLDAEMRTISKYTEGYHALFPEADQMIIHSHRWSLWWSNSTREAALRPVVEHLRARGIYNLHGPSSRVLVHVMSNGGCFQLIALSRLLAEVSFDLSNQSPESTKSSLDSKSGAAFVFDSCPGLANFYIMVKALTAGIKTRWLRTLLTFPDGVMAHMPSRILFPGSIFSPKQGSDIESHIEQAKEKGVQSIVVLKDETSGHVDHLRRDPAKYWETIRRLWFRG</sequence>
<dbReference type="InterPro" id="IPR008547">
    <property type="entry name" value="DUF829_TMEM53"/>
</dbReference>
<dbReference type="GO" id="GO:0031965">
    <property type="term" value="C:nuclear membrane"/>
    <property type="evidence" value="ECO:0007669"/>
    <property type="project" value="UniProtKB-SubCell"/>
</dbReference>
<evidence type="ECO:0000256" key="3">
    <source>
        <dbReference type="ARBA" id="ARBA00022989"/>
    </source>
</evidence>
<evidence type="ECO:0000256" key="5">
    <source>
        <dbReference type="ARBA" id="ARBA00023242"/>
    </source>
</evidence>
<dbReference type="PANTHER" id="PTHR12265:SF30">
    <property type="entry name" value="TRANSMEMBRANE PROTEIN 53"/>
    <property type="match status" value="1"/>
</dbReference>